<gene>
    <name evidence="1" type="ORF">LCGC14_1731740</name>
</gene>
<organism evidence="1">
    <name type="scientific">marine sediment metagenome</name>
    <dbReference type="NCBI Taxonomy" id="412755"/>
    <lineage>
        <taxon>unclassified sequences</taxon>
        <taxon>metagenomes</taxon>
        <taxon>ecological metagenomes</taxon>
    </lineage>
</organism>
<dbReference type="AlphaFoldDB" id="A0A0F9H950"/>
<evidence type="ECO:0000313" key="1">
    <source>
        <dbReference type="EMBL" id="KKM07654.1"/>
    </source>
</evidence>
<accession>A0A0F9H950</accession>
<proteinExistence type="predicted"/>
<comment type="caution">
    <text evidence="1">The sequence shown here is derived from an EMBL/GenBank/DDBJ whole genome shotgun (WGS) entry which is preliminary data.</text>
</comment>
<reference evidence="1" key="1">
    <citation type="journal article" date="2015" name="Nature">
        <title>Complex archaea that bridge the gap between prokaryotes and eukaryotes.</title>
        <authorList>
            <person name="Spang A."/>
            <person name="Saw J.H."/>
            <person name="Jorgensen S.L."/>
            <person name="Zaremba-Niedzwiedzka K."/>
            <person name="Martijn J."/>
            <person name="Lind A.E."/>
            <person name="van Eijk R."/>
            <person name="Schleper C."/>
            <person name="Guy L."/>
            <person name="Ettema T.J."/>
        </authorList>
    </citation>
    <scope>NUCLEOTIDE SEQUENCE</scope>
</reference>
<name>A0A0F9H950_9ZZZZ</name>
<sequence>MTNPKTVLELCKELGKKVDEFDCVYRKRKNCRIINGKPYCTALENARNFTLKKEAENILKKITKEAKKK</sequence>
<protein>
    <submittedName>
        <fullName evidence="1">Uncharacterized protein</fullName>
    </submittedName>
</protein>
<dbReference type="EMBL" id="LAZR01015723">
    <property type="protein sequence ID" value="KKM07654.1"/>
    <property type="molecule type" value="Genomic_DNA"/>
</dbReference>